<evidence type="ECO:0000256" key="1">
    <source>
        <dbReference type="SAM" id="MobiDB-lite"/>
    </source>
</evidence>
<protein>
    <submittedName>
        <fullName evidence="3">Uncharacterized protein</fullName>
    </submittedName>
</protein>
<gene>
    <name evidence="2" type="ORF">N508_000503</name>
    <name evidence="3" type="ORF">N508_001655</name>
</gene>
<organism evidence="3 4">
    <name type="scientific">Mucispirillum schaedleri ASF457</name>
    <dbReference type="NCBI Taxonomy" id="1379858"/>
    <lineage>
        <taxon>Bacteria</taxon>
        <taxon>Pseudomonadati</taxon>
        <taxon>Deferribacterota</taxon>
        <taxon>Deferribacteres</taxon>
        <taxon>Deferribacterales</taxon>
        <taxon>Mucispirillaceae</taxon>
        <taxon>Mucispirillum</taxon>
    </lineage>
</organism>
<evidence type="ECO:0000313" key="2">
    <source>
        <dbReference type="EMBL" id="USF23442.1"/>
    </source>
</evidence>
<dbReference type="KEGG" id="msch:N508_001655"/>
<dbReference type="RefSeq" id="WP_023275938.1">
    <property type="nucleotide sequence ID" value="NZ_CP097562.1"/>
</dbReference>
<reference evidence="3" key="1">
    <citation type="journal article" date="2014" name="Genome Announc.">
        <title>Draft genome sequences of the altered schaedler flora, a defined bacterial community from gnotobiotic mice.</title>
        <authorList>
            <person name="Wannemuehler M.J."/>
            <person name="Overstreet A.M."/>
            <person name="Ward D.V."/>
            <person name="Phillips G.J."/>
        </authorList>
    </citation>
    <scope>NUCLEOTIDE SEQUENCE</scope>
    <source>
        <strain evidence="3">ASF457</strain>
    </source>
</reference>
<proteinExistence type="predicted"/>
<dbReference type="AlphaFoldDB" id="V2QB81"/>
<evidence type="ECO:0000313" key="3">
    <source>
        <dbReference type="EMBL" id="USF24566.1"/>
    </source>
</evidence>
<feature type="compositionally biased region" description="Basic and acidic residues" evidence="1">
    <location>
        <begin position="122"/>
        <end position="146"/>
    </location>
</feature>
<dbReference type="KEGG" id="msch:N508_000503"/>
<evidence type="ECO:0000313" key="4">
    <source>
        <dbReference type="Proteomes" id="UP000017429"/>
    </source>
</evidence>
<accession>V2QB81</accession>
<name>V2QB81_9BACT</name>
<keyword evidence="4" id="KW-1185">Reference proteome</keyword>
<dbReference type="Proteomes" id="UP000017429">
    <property type="component" value="Chromosome"/>
</dbReference>
<feature type="region of interest" description="Disordered" evidence="1">
    <location>
        <begin position="113"/>
        <end position="146"/>
    </location>
</feature>
<dbReference type="EMBL" id="CP097562">
    <property type="protein sequence ID" value="USF24566.1"/>
    <property type="molecule type" value="Genomic_DNA"/>
</dbReference>
<reference evidence="3" key="3">
    <citation type="submission" date="2022-06" db="EMBL/GenBank/DDBJ databases">
        <title>Resources to Facilitate Use of the Altered Schaedler Flora (ASF) Mouse Model to Study Microbiome Function.</title>
        <authorList>
            <person name="Proctor A."/>
            <person name="Parvinroo S."/>
            <person name="Richie T."/>
            <person name="Jia X."/>
            <person name="Lee S.T.M."/>
            <person name="Karp P.D."/>
            <person name="Paley S."/>
            <person name="Kostic A.D."/>
            <person name="Pierre J.F."/>
            <person name="Wannemuehler M.J."/>
            <person name="Phillips G.J."/>
        </authorList>
    </citation>
    <scope>NUCLEOTIDE SEQUENCE</scope>
    <source>
        <strain evidence="3">ASF457</strain>
    </source>
</reference>
<reference evidence="3" key="2">
    <citation type="submission" date="2022-05" db="EMBL/GenBank/DDBJ databases">
        <authorList>
            <person name="Proctor A.L."/>
            <person name="Phillips G.J."/>
            <person name="Wannemuehler M.J."/>
        </authorList>
    </citation>
    <scope>NUCLEOTIDE SEQUENCE</scope>
    <source>
        <strain evidence="3">ASF457</strain>
    </source>
</reference>
<dbReference type="EMBL" id="CP097562">
    <property type="protein sequence ID" value="USF23442.1"/>
    <property type="molecule type" value="Genomic_DNA"/>
</dbReference>
<sequence length="179" mass="21321">MKKEQSLYDELISKNKYNILRSFLEKNKNDILKALNDKVRYIHIYEVFIERTQLDIDYKYFCQFISEFKKKYIYNLTEAEYKKQMQAISQAGITTPEKKVEIEQPKILAAKISESEQPVQPKEQEKAETKKDVPADEKPSGKIPKWKEAGFNSLNEYFKYLKSQPKSMELKEEFIWKPT</sequence>